<dbReference type="SMART" id="SM00052">
    <property type="entry name" value="EAL"/>
    <property type="match status" value="1"/>
</dbReference>
<evidence type="ECO:0000259" key="5">
    <source>
        <dbReference type="PROSITE" id="PS50887"/>
    </source>
</evidence>
<dbReference type="SUPFAM" id="SSF141868">
    <property type="entry name" value="EAL domain-like"/>
    <property type="match status" value="1"/>
</dbReference>
<evidence type="ECO:0000256" key="1">
    <source>
        <dbReference type="SAM" id="Phobius"/>
    </source>
</evidence>
<dbReference type="RefSeq" id="WP_129029788.1">
    <property type="nucleotide sequence ID" value="NZ_AP026818.1"/>
</dbReference>
<keyword evidence="1" id="KW-0812">Transmembrane</keyword>
<protein>
    <submittedName>
        <fullName evidence="7">Uncharacterized protein</fullName>
    </submittedName>
</protein>
<dbReference type="PROSITE" id="PS50112">
    <property type="entry name" value="PAS"/>
    <property type="match status" value="1"/>
</dbReference>
<dbReference type="CDD" id="cd01948">
    <property type="entry name" value="EAL"/>
    <property type="match status" value="1"/>
</dbReference>
<dbReference type="EMBL" id="AP026818">
    <property type="protein sequence ID" value="BDR81494.1"/>
    <property type="molecule type" value="Genomic_DNA"/>
</dbReference>
<dbReference type="InterPro" id="IPR029787">
    <property type="entry name" value="Nucleotide_cyclase"/>
</dbReference>
<feature type="transmembrane region" description="Helical" evidence="1">
    <location>
        <begin position="21"/>
        <end position="41"/>
    </location>
</feature>
<dbReference type="Pfam" id="PF00990">
    <property type="entry name" value="GGDEF"/>
    <property type="match status" value="1"/>
</dbReference>
<keyword evidence="1" id="KW-0472">Membrane</keyword>
<name>A0A4Q0VD29_CLOTA</name>
<evidence type="ECO:0000259" key="3">
    <source>
        <dbReference type="PROSITE" id="PS50113"/>
    </source>
</evidence>
<reference evidence="7 8" key="1">
    <citation type="submission" date="2018-06" db="EMBL/GenBank/DDBJ databases">
        <title>Genome conservation of Clostridium tetani.</title>
        <authorList>
            <person name="Bruggemann H."/>
            <person name="Popoff M.R."/>
        </authorList>
    </citation>
    <scope>NUCLEOTIDE SEQUENCE [LARGE SCALE GENOMIC DNA]</scope>
    <source>
        <strain evidence="7 8">2017.061</strain>
    </source>
</reference>
<dbReference type="SUPFAM" id="SSF55785">
    <property type="entry name" value="PYP-like sensor domain (PAS domain)"/>
    <property type="match status" value="1"/>
</dbReference>
<feature type="domain" description="EAL" evidence="4">
    <location>
        <begin position="421"/>
        <end position="674"/>
    </location>
</feature>
<dbReference type="Gene3D" id="3.30.450.20">
    <property type="entry name" value="PAS domain"/>
    <property type="match status" value="1"/>
</dbReference>
<evidence type="ECO:0000259" key="2">
    <source>
        <dbReference type="PROSITE" id="PS50112"/>
    </source>
</evidence>
<dbReference type="PANTHER" id="PTHR44757:SF2">
    <property type="entry name" value="BIOFILM ARCHITECTURE MAINTENANCE PROTEIN MBAA"/>
    <property type="match status" value="1"/>
</dbReference>
<dbReference type="InterPro" id="IPR000014">
    <property type="entry name" value="PAS"/>
</dbReference>
<dbReference type="InterPro" id="IPR000700">
    <property type="entry name" value="PAS-assoc_C"/>
</dbReference>
<dbReference type="CDD" id="cd01949">
    <property type="entry name" value="GGDEF"/>
    <property type="match status" value="1"/>
</dbReference>
<feature type="domain" description="PAS" evidence="2">
    <location>
        <begin position="123"/>
        <end position="194"/>
    </location>
</feature>
<dbReference type="InterPro" id="IPR013767">
    <property type="entry name" value="PAS_fold"/>
</dbReference>
<dbReference type="SMART" id="SM00267">
    <property type="entry name" value="GGDEF"/>
    <property type="match status" value="1"/>
</dbReference>
<evidence type="ECO:0000313" key="9">
    <source>
        <dbReference type="Proteomes" id="UP001321763"/>
    </source>
</evidence>
<dbReference type="PROSITE" id="PS50883">
    <property type="entry name" value="EAL"/>
    <property type="match status" value="1"/>
</dbReference>
<dbReference type="InterPro" id="IPR001633">
    <property type="entry name" value="EAL_dom"/>
</dbReference>
<evidence type="ECO:0000313" key="8">
    <source>
        <dbReference type="Proteomes" id="UP000290921"/>
    </source>
</evidence>
<sequence length="674" mass="78703">MNIKENYKEKHKKSSIASIIEAIKIPLIYCIVGMTWLFFFHNLVQKYYMNNYGKMHKYKDMIYITITTILIFILNYKRINANKRAKKRAEDSYKELMAIHENLLFKKELLKNQVELEEDLKMEKAFSENVINNVNAIIIVWDVKGKIKTVNLFAQTILGYTENELKGKVWVEILIPKTDKKELYNIYNRVISGEIIKNYESKLVTKSGKVIEALWNNTMIKDTVRNISEVISVGMDITTFKVMERNIYDLAYYDSLTRLYNKSKIKKEVERLIKQKDNFKFALLYIGIDDFKHINDSLGHSNGDKLLIDLSQLLKDIFSSSKIIARTNGDEFVVVLEYEEDENYIIRKINEFLNKVKMPWEIKEKELQITVSVGIALYPYNGDEFTTLFEKAYTSMLYRKKIGKNGYAFYSYEIDENNLNYINTVNELRRGIKHKEFTLLYQPQVDLIKGGIIGVEALIRWKHPKKGIVPPNDFIPLAEEIGYIQDISKWVIKTACKQKKRWQEKGFNNLKVSINVSNNCLKEEGFLKEFEEILKQCDVDKNGIVVEITETSIMHNLEEGMKMLSKLRESGIKIALDDFGTGYSSLNYLRKLPIDILKIDRDFIKDIKYELQNEVILKHLIEVGHALGLEIVAEGIESLQQLSLLNTYECDIGQGYLFSKPLEVEKLEELLERF</sequence>
<dbReference type="GO" id="GO:0006355">
    <property type="term" value="P:regulation of DNA-templated transcription"/>
    <property type="evidence" value="ECO:0007669"/>
    <property type="project" value="InterPro"/>
</dbReference>
<feature type="domain" description="PAC" evidence="3">
    <location>
        <begin position="197"/>
        <end position="249"/>
    </location>
</feature>
<gene>
    <name evidence="7" type="ORF">DP130_02400</name>
    <name evidence="6" type="ORF">K234311028_17400</name>
</gene>
<dbReference type="AlphaFoldDB" id="A0A4Q0VD29"/>
<dbReference type="InterPro" id="IPR035965">
    <property type="entry name" value="PAS-like_dom_sf"/>
</dbReference>
<dbReference type="PROSITE" id="PS50113">
    <property type="entry name" value="PAC"/>
    <property type="match status" value="1"/>
</dbReference>
<dbReference type="Gene3D" id="3.20.20.450">
    <property type="entry name" value="EAL domain"/>
    <property type="match status" value="1"/>
</dbReference>
<dbReference type="EMBL" id="QMAP01000002">
    <property type="protein sequence ID" value="RXI49856.1"/>
    <property type="molecule type" value="Genomic_DNA"/>
</dbReference>
<proteinExistence type="predicted"/>
<evidence type="ECO:0000313" key="7">
    <source>
        <dbReference type="EMBL" id="RXI49856.1"/>
    </source>
</evidence>
<dbReference type="Proteomes" id="UP001321763">
    <property type="component" value="Chromosome"/>
</dbReference>
<dbReference type="PROSITE" id="PS50887">
    <property type="entry name" value="GGDEF"/>
    <property type="match status" value="1"/>
</dbReference>
<evidence type="ECO:0000313" key="6">
    <source>
        <dbReference type="EMBL" id="BDR81494.1"/>
    </source>
</evidence>
<accession>A0A4Q0VD29</accession>
<evidence type="ECO:0000259" key="4">
    <source>
        <dbReference type="PROSITE" id="PS50883"/>
    </source>
</evidence>
<dbReference type="PANTHER" id="PTHR44757">
    <property type="entry name" value="DIGUANYLATE CYCLASE DGCP"/>
    <property type="match status" value="1"/>
</dbReference>
<feature type="domain" description="GGDEF" evidence="5">
    <location>
        <begin position="279"/>
        <end position="412"/>
    </location>
</feature>
<dbReference type="Pfam" id="PF00563">
    <property type="entry name" value="EAL"/>
    <property type="match status" value="1"/>
</dbReference>
<dbReference type="FunFam" id="3.20.20.450:FF:000001">
    <property type="entry name" value="Cyclic di-GMP phosphodiesterase yahA"/>
    <property type="match status" value="1"/>
</dbReference>
<dbReference type="Pfam" id="PF00989">
    <property type="entry name" value="PAS"/>
    <property type="match status" value="1"/>
</dbReference>
<dbReference type="InterPro" id="IPR052155">
    <property type="entry name" value="Biofilm_reg_signaling"/>
</dbReference>
<dbReference type="Proteomes" id="UP000290921">
    <property type="component" value="Unassembled WGS sequence"/>
</dbReference>
<dbReference type="NCBIfam" id="TIGR00229">
    <property type="entry name" value="sensory_box"/>
    <property type="match status" value="1"/>
</dbReference>
<dbReference type="InterPro" id="IPR043128">
    <property type="entry name" value="Rev_trsase/Diguanyl_cyclase"/>
</dbReference>
<organism evidence="7 8">
    <name type="scientific">Clostridium tetani</name>
    <dbReference type="NCBI Taxonomy" id="1513"/>
    <lineage>
        <taxon>Bacteria</taxon>
        <taxon>Bacillati</taxon>
        <taxon>Bacillota</taxon>
        <taxon>Clostridia</taxon>
        <taxon>Eubacteriales</taxon>
        <taxon>Clostridiaceae</taxon>
        <taxon>Clostridium</taxon>
    </lineage>
</organism>
<keyword evidence="1" id="KW-1133">Transmembrane helix</keyword>
<dbReference type="NCBIfam" id="TIGR00254">
    <property type="entry name" value="GGDEF"/>
    <property type="match status" value="1"/>
</dbReference>
<dbReference type="Gene3D" id="3.30.70.270">
    <property type="match status" value="1"/>
</dbReference>
<dbReference type="SMART" id="SM00091">
    <property type="entry name" value="PAS"/>
    <property type="match status" value="1"/>
</dbReference>
<feature type="transmembrane region" description="Helical" evidence="1">
    <location>
        <begin position="61"/>
        <end position="79"/>
    </location>
</feature>
<dbReference type="SUPFAM" id="SSF55073">
    <property type="entry name" value="Nucleotide cyclase"/>
    <property type="match status" value="1"/>
</dbReference>
<dbReference type="CDD" id="cd00130">
    <property type="entry name" value="PAS"/>
    <property type="match status" value="1"/>
</dbReference>
<dbReference type="InterPro" id="IPR035919">
    <property type="entry name" value="EAL_sf"/>
</dbReference>
<dbReference type="InterPro" id="IPR000160">
    <property type="entry name" value="GGDEF_dom"/>
</dbReference>
<reference evidence="6 9" key="2">
    <citation type="submission" date="2022-09" db="EMBL/GenBank/DDBJ databases">
        <title>complete genome sequences of Clostridium tetani str. KHSU-234311-028 isolated from soil.</title>
        <authorList>
            <person name="Sekizuka T."/>
            <person name="Shitada C."/>
            <person name="Takahashi M."/>
            <person name="Kuroda M."/>
        </authorList>
    </citation>
    <scope>NUCLEOTIDE SEQUENCE [LARGE SCALE GENOMIC DNA]</scope>
    <source>
        <strain evidence="6 9">KHSU-234311-028</strain>
    </source>
</reference>